<accession>A0A167DMJ5</accession>
<keyword evidence="1" id="KW-0732">Signal</keyword>
<evidence type="ECO:0000259" key="2">
    <source>
        <dbReference type="Pfam" id="PF07250"/>
    </source>
</evidence>
<dbReference type="STRING" id="1573173.A0A167DMJ5"/>
<feature type="domain" description="Galactose oxidase-like Early set" evidence="3">
    <location>
        <begin position="399"/>
        <end position="495"/>
    </location>
</feature>
<dbReference type="Gene3D" id="2.130.10.80">
    <property type="entry name" value="Galactose oxidase/kelch, beta-propeller"/>
    <property type="match status" value="1"/>
</dbReference>
<proteinExistence type="predicted"/>
<dbReference type="SMART" id="SM00612">
    <property type="entry name" value="Kelch"/>
    <property type="match status" value="3"/>
</dbReference>
<dbReference type="InterPro" id="IPR006652">
    <property type="entry name" value="Kelch_1"/>
</dbReference>
<dbReference type="PANTHER" id="PTHR32208:SF68">
    <property type="entry name" value="GALACTOSE OXIDASE"/>
    <property type="match status" value="1"/>
</dbReference>
<dbReference type="EMBL" id="LFIW01000969">
    <property type="protein sequence ID" value="KZL84074.1"/>
    <property type="molecule type" value="Genomic_DNA"/>
</dbReference>
<dbReference type="Pfam" id="PF09118">
    <property type="entry name" value="GO-like_E_set"/>
    <property type="match status" value="1"/>
</dbReference>
<evidence type="ECO:0000313" key="5">
    <source>
        <dbReference type="Proteomes" id="UP000076584"/>
    </source>
</evidence>
<dbReference type="AlphaFoldDB" id="A0A167DMJ5"/>
<dbReference type="Gene3D" id="2.60.40.10">
    <property type="entry name" value="Immunoglobulins"/>
    <property type="match status" value="1"/>
</dbReference>
<dbReference type="Pfam" id="PF07250">
    <property type="entry name" value="Glyoxal_oxid_N"/>
    <property type="match status" value="1"/>
</dbReference>
<comment type="caution">
    <text evidence="4">The sequence shown here is derived from an EMBL/GenBank/DDBJ whole genome shotgun (WGS) entry which is preliminary data.</text>
</comment>
<evidence type="ECO:0000259" key="3">
    <source>
        <dbReference type="Pfam" id="PF09118"/>
    </source>
</evidence>
<organism evidence="4 5">
    <name type="scientific">Colletotrichum incanum</name>
    <name type="common">Soybean anthracnose fungus</name>
    <dbReference type="NCBI Taxonomy" id="1573173"/>
    <lineage>
        <taxon>Eukaryota</taxon>
        <taxon>Fungi</taxon>
        <taxon>Dikarya</taxon>
        <taxon>Ascomycota</taxon>
        <taxon>Pezizomycotina</taxon>
        <taxon>Sordariomycetes</taxon>
        <taxon>Hypocreomycetidae</taxon>
        <taxon>Glomerellales</taxon>
        <taxon>Glomerellaceae</taxon>
        <taxon>Colletotrichum</taxon>
        <taxon>Colletotrichum spaethianum species complex</taxon>
    </lineage>
</organism>
<evidence type="ECO:0000256" key="1">
    <source>
        <dbReference type="ARBA" id="ARBA00022729"/>
    </source>
</evidence>
<dbReference type="InterPro" id="IPR013783">
    <property type="entry name" value="Ig-like_fold"/>
</dbReference>
<keyword evidence="5" id="KW-1185">Reference proteome</keyword>
<protein>
    <submittedName>
        <fullName evidence="4">Galactose oxidase</fullName>
    </submittedName>
</protein>
<dbReference type="InterPro" id="IPR015202">
    <property type="entry name" value="GO-like_E_set"/>
</dbReference>
<dbReference type="InterPro" id="IPR009880">
    <property type="entry name" value="Glyoxal_oxidase_N"/>
</dbReference>
<dbReference type="InterPro" id="IPR037293">
    <property type="entry name" value="Gal_Oxidase_central_sf"/>
</dbReference>
<dbReference type="InterPro" id="IPR014756">
    <property type="entry name" value="Ig_E-set"/>
</dbReference>
<dbReference type="CDD" id="cd02851">
    <property type="entry name" value="E_set_GO_C"/>
    <property type="match status" value="1"/>
</dbReference>
<dbReference type="Proteomes" id="UP000076584">
    <property type="component" value="Unassembled WGS sequence"/>
</dbReference>
<feature type="domain" description="Glyoxal oxidase N-terminal" evidence="2">
    <location>
        <begin position="73"/>
        <end position="358"/>
    </location>
</feature>
<gene>
    <name evidence="4" type="ORF">CI238_10098</name>
</gene>
<name>A0A167DMJ5_COLIC</name>
<evidence type="ECO:0000313" key="4">
    <source>
        <dbReference type="EMBL" id="KZL84074.1"/>
    </source>
</evidence>
<dbReference type="SUPFAM" id="SSF81296">
    <property type="entry name" value="E set domains"/>
    <property type="match status" value="1"/>
</dbReference>
<dbReference type="PANTHER" id="PTHR32208">
    <property type="entry name" value="SECRETED PROTEIN-RELATED"/>
    <property type="match status" value="1"/>
</dbReference>
<dbReference type="SUPFAM" id="SSF50965">
    <property type="entry name" value="Galactose oxidase, central domain"/>
    <property type="match status" value="1"/>
</dbReference>
<dbReference type="InterPro" id="IPR011043">
    <property type="entry name" value="Gal_Oxase/kelch_b-propeller"/>
</dbReference>
<sequence length="500" mass="54477">MILATKTRWRWEISVPVPLVPVAAAVLGRTGEVLLWAADNSGSFGTQNRTASAIYNPQTRLGSGKIISETGHNMFCPGLSLDVSGDVMVTGGSTSNHTSIYRSASLSWEAVAGMTVGRGYHAQATLSDGKIFTIGGSWSGGVKEKNGEIFDPQTRAWVPLPGCRVEPLLTADGRGTFAADNHAWLFAWKNGSVFQAGPSTAMNWYDAGGADALGRQAPAFSRGQNNDAMNGNAVMYDANRGKILTLGGAPSYDHSPARSAAYEVTISDPFRTVIVEELEPMYTPRTYANSVVLPTGDVFVNGGASYALQWTDANATWYPELWSAKTRKFTRLARMTVPRTYHSVAVLLPDATVLTGGGGLCWEPCEEIPQWEIESDHFDVQVFLPPYLFKTDGKTFATRPRIVGELKKEVKLGDRLMVRTYMDVTQFDMVRYGSSTHSINTDQRRVVLKSLPRERSGELGWSYDVKIPSDPGVVVPGYWMLFATSSKGVPSVAKTLLLHV</sequence>
<reference evidence="4 5" key="1">
    <citation type="submission" date="2015-06" db="EMBL/GenBank/DDBJ databases">
        <title>Survival trade-offs in plant roots during colonization by closely related pathogenic and mutualistic fungi.</title>
        <authorList>
            <person name="Hacquard S."/>
            <person name="Kracher B."/>
            <person name="Hiruma K."/>
            <person name="Weinman A."/>
            <person name="Muench P."/>
            <person name="Garrido Oter R."/>
            <person name="Ver Loren van Themaat E."/>
            <person name="Dallerey J.-F."/>
            <person name="Damm U."/>
            <person name="Henrissat B."/>
            <person name="Lespinet O."/>
            <person name="Thon M."/>
            <person name="Kemen E."/>
            <person name="McHardy A.C."/>
            <person name="Schulze-Lefert P."/>
            <person name="O'Connell R.J."/>
        </authorList>
    </citation>
    <scope>NUCLEOTIDE SEQUENCE [LARGE SCALE GENOMIC DNA]</scope>
    <source>
        <strain evidence="4 5">MAFF 238704</strain>
    </source>
</reference>